<dbReference type="InterPro" id="IPR000843">
    <property type="entry name" value="HTH_LacI"/>
</dbReference>
<reference evidence="6 7" key="1">
    <citation type="submission" date="2019-02" db="EMBL/GenBank/DDBJ databases">
        <title>Deep-cultivation of Planctomycetes and their phenomic and genomic characterization uncovers novel biology.</title>
        <authorList>
            <person name="Wiegand S."/>
            <person name="Jogler M."/>
            <person name="Boedeker C."/>
            <person name="Pinto D."/>
            <person name="Vollmers J."/>
            <person name="Rivas-Marin E."/>
            <person name="Kohn T."/>
            <person name="Peeters S.H."/>
            <person name="Heuer A."/>
            <person name="Rast P."/>
            <person name="Oberbeckmann S."/>
            <person name="Bunk B."/>
            <person name="Jeske O."/>
            <person name="Meyerdierks A."/>
            <person name="Storesund J.E."/>
            <person name="Kallscheuer N."/>
            <person name="Luecker S."/>
            <person name="Lage O.M."/>
            <person name="Pohl T."/>
            <person name="Merkel B.J."/>
            <person name="Hornburger P."/>
            <person name="Mueller R.-W."/>
            <person name="Bruemmer F."/>
            <person name="Labrenz M."/>
            <person name="Spormann A.M."/>
            <person name="Op Den Camp H."/>
            <person name="Overmann J."/>
            <person name="Amann R."/>
            <person name="Jetten M.S.M."/>
            <person name="Mascher T."/>
            <person name="Medema M.H."/>
            <person name="Devos D.P."/>
            <person name="Kaster A.-K."/>
            <person name="Ovreas L."/>
            <person name="Rohde M."/>
            <person name="Galperin M.Y."/>
            <person name="Jogler C."/>
        </authorList>
    </citation>
    <scope>NUCLEOTIDE SEQUENCE [LARGE SCALE GENOMIC DNA]</scope>
    <source>
        <strain evidence="6 7">Pla111</strain>
    </source>
</reference>
<dbReference type="PANTHER" id="PTHR30146:SF148">
    <property type="entry name" value="HTH-TYPE TRANSCRIPTIONAL REPRESSOR PURR-RELATED"/>
    <property type="match status" value="1"/>
</dbReference>
<dbReference type="EMBL" id="SJPH01000002">
    <property type="protein sequence ID" value="TWT47748.1"/>
    <property type="molecule type" value="Genomic_DNA"/>
</dbReference>
<keyword evidence="2" id="KW-0805">Transcription regulation</keyword>
<protein>
    <submittedName>
        <fullName evidence="6">HTH-type transcriptional repressor CytR</fullName>
    </submittedName>
</protein>
<dbReference type="Pfam" id="PF00356">
    <property type="entry name" value="LacI"/>
    <property type="match status" value="1"/>
</dbReference>
<dbReference type="SUPFAM" id="SSF47413">
    <property type="entry name" value="lambda repressor-like DNA-binding domains"/>
    <property type="match status" value="1"/>
</dbReference>
<dbReference type="SMART" id="SM00354">
    <property type="entry name" value="HTH_LACI"/>
    <property type="match status" value="1"/>
</dbReference>
<dbReference type="PROSITE" id="PS50932">
    <property type="entry name" value="HTH_LACI_2"/>
    <property type="match status" value="1"/>
</dbReference>
<dbReference type="GO" id="GO:0003700">
    <property type="term" value="F:DNA-binding transcription factor activity"/>
    <property type="evidence" value="ECO:0007669"/>
    <property type="project" value="TreeGrafter"/>
</dbReference>
<dbReference type="PROSITE" id="PS00356">
    <property type="entry name" value="HTH_LACI_1"/>
    <property type="match status" value="1"/>
</dbReference>
<evidence type="ECO:0000313" key="6">
    <source>
        <dbReference type="EMBL" id="TWT47748.1"/>
    </source>
</evidence>
<dbReference type="Pfam" id="PF13377">
    <property type="entry name" value="Peripla_BP_3"/>
    <property type="match status" value="1"/>
</dbReference>
<comment type="caution">
    <text evidence="6">The sequence shown here is derived from an EMBL/GenBank/DDBJ whole genome shotgun (WGS) entry which is preliminary data.</text>
</comment>
<dbReference type="InterPro" id="IPR028082">
    <property type="entry name" value="Peripla_BP_I"/>
</dbReference>
<dbReference type="InterPro" id="IPR010982">
    <property type="entry name" value="Lambda_DNA-bd_dom_sf"/>
</dbReference>
<dbReference type="OrthoDB" id="9784962at2"/>
<dbReference type="PANTHER" id="PTHR30146">
    <property type="entry name" value="LACI-RELATED TRANSCRIPTIONAL REPRESSOR"/>
    <property type="match status" value="1"/>
</dbReference>
<keyword evidence="7" id="KW-1185">Reference proteome</keyword>
<keyword evidence="4" id="KW-0804">Transcription</keyword>
<dbReference type="Gene3D" id="3.40.50.2300">
    <property type="match status" value="2"/>
</dbReference>
<dbReference type="Proteomes" id="UP000318995">
    <property type="component" value="Unassembled WGS sequence"/>
</dbReference>
<name>A0A5C5WA42_9BACT</name>
<feature type="domain" description="HTH lacI-type" evidence="5">
    <location>
        <begin position="7"/>
        <end position="61"/>
    </location>
</feature>
<dbReference type="InterPro" id="IPR046335">
    <property type="entry name" value="LacI/GalR-like_sensor"/>
</dbReference>
<keyword evidence="3" id="KW-0238">DNA-binding</keyword>
<keyword evidence="1" id="KW-0678">Repressor</keyword>
<dbReference type="Gene3D" id="1.10.260.40">
    <property type="entry name" value="lambda repressor-like DNA-binding domains"/>
    <property type="match status" value="1"/>
</dbReference>
<evidence type="ECO:0000313" key="7">
    <source>
        <dbReference type="Proteomes" id="UP000318995"/>
    </source>
</evidence>
<dbReference type="CDD" id="cd06267">
    <property type="entry name" value="PBP1_LacI_sugar_binding-like"/>
    <property type="match status" value="1"/>
</dbReference>
<evidence type="ECO:0000256" key="3">
    <source>
        <dbReference type="ARBA" id="ARBA00023125"/>
    </source>
</evidence>
<proteinExistence type="predicted"/>
<evidence type="ECO:0000256" key="1">
    <source>
        <dbReference type="ARBA" id="ARBA00022491"/>
    </source>
</evidence>
<evidence type="ECO:0000259" key="5">
    <source>
        <dbReference type="PROSITE" id="PS50932"/>
    </source>
</evidence>
<dbReference type="AlphaFoldDB" id="A0A5C5WA42"/>
<dbReference type="SUPFAM" id="SSF53822">
    <property type="entry name" value="Periplasmic binding protein-like I"/>
    <property type="match status" value="1"/>
</dbReference>
<evidence type="ECO:0000256" key="4">
    <source>
        <dbReference type="ARBA" id="ARBA00023163"/>
    </source>
</evidence>
<dbReference type="CDD" id="cd01392">
    <property type="entry name" value="HTH_LacI"/>
    <property type="match status" value="1"/>
</dbReference>
<dbReference type="RefSeq" id="WP_146572574.1">
    <property type="nucleotide sequence ID" value="NZ_SJPH01000002.1"/>
</dbReference>
<dbReference type="GO" id="GO:0000976">
    <property type="term" value="F:transcription cis-regulatory region binding"/>
    <property type="evidence" value="ECO:0007669"/>
    <property type="project" value="TreeGrafter"/>
</dbReference>
<organism evidence="6 7">
    <name type="scientific">Botrimarina hoheduenensis</name>
    <dbReference type="NCBI Taxonomy" id="2528000"/>
    <lineage>
        <taxon>Bacteria</taxon>
        <taxon>Pseudomonadati</taxon>
        <taxon>Planctomycetota</taxon>
        <taxon>Planctomycetia</taxon>
        <taxon>Pirellulales</taxon>
        <taxon>Lacipirellulaceae</taxon>
        <taxon>Botrimarina</taxon>
    </lineage>
</organism>
<sequence>MSDNPRIGLKDIAAHTGVSSAAVSLVLNNRPGVSTATRRRVSDAAQQLGYVPRRTRQSAPRAAHAMRSIGFYAFGVNAALGHSYYGDILSGASAAAREMAVQLSFEAFDGPIEDVAELPTEACDGLLITGRPPRDFIDRLHRDRVPYVLVCCSLAHLVGDAIGPENVESSYQVVQHLANRGHRRIAYLGGEPNNADARERFLGYRWAVEDLGLDDDPDLALLSFFDTEHGASGLAELYDRAEGFSAVYAASDFLAMGVYQWARERDLSIPADLSVVGFDNNSLSQTLHPKLTTIGLDRERVGRLAVNRLSELVATPQAPMVMRLPGKLIERNSCRDLRS</sequence>
<accession>A0A5C5WA42</accession>
<gene>
    <name evidence="6" type="primary">cytR</name>
    <name evidence="6" type="ORF">Pla111_13680</name>
</gene>
<evidence type="ECO:0000256" key="2">
    <source>
        <dbReference type="ARBA" id="ARBA00023015"/>
    </source>
</evidence>